<name>A0AAN9PVQ1_CLITE</name>
<evidence type="ECO:0000313" key="2">
    <source>
        <dbReference type="Proteomes" id="UP001359559"/>
    </source>
</evidence>
<dbReference type="Proteomes" id="UP001359559">
    <property type="component" value="Unassembled WGS sequence"/>
</dbReference>
<comment type="caution">
    <text evidence="1">The sequence shown here is derived from an EMBL/GenBank/DDBJ whole genome shotgun (WGS) entry which is preliminary data.</text>
</comment>
<gene>
    <name evidence="1" type="ORF">RJT34_09932</name>
</gene>
<reference evidence="1 2" key="1">
    <citation type="submission" date="2024-01" db="EMBL/GenBank/DDBJ databases">
        <title>The genomes of 5 underutilized Papilionoideae crops provide insights into root nodulation and disease resistance.</title>
        <authorList>
            <person name="Yuan L."/>
        </authorList>
    </citation>
    <scope>NUCLEOTIDE SEQUENCE [LARGE SCALE GENOMIC DNA]</scope>
    <source>
        <strain evidence="1">LY-2023</strain>
        <tissue evidence="1">Leaf</tissue>
    </source>
</reference>
<dbReference type="AlphaFoldDB" id="A0AAN9PVQ1"/>
<evidence type="ECO:0000313" key="1">
    <source>
        <dbReference type="EMBL" id="KAK7311659.1"/>
    </source>
</evidence>
<protein>
    <submittedName>
        <fullName evidence="1">Uncharacterized protein</fullName>
    </submittedName>
</protein>
<sequence length="83" mass="8731">MAGAGSASHSHHRAVNECFFVCSAILGNPKLLSKQPLWIVPVCKVVTYVKSGMVVGLGSGHALINFAFDDADAIEEGTFVLLS</sequence>
<accession>A0AAN9PVQ1</accession>
<organism evidence="1 2">
    <name type="scientific">Clitoria ternatea</name>
    <name type="common">Butterfly pea</name>
    <dbReference type="NCBI Taxonomy" id="43366"/>
    <lineage>
        <taxon>Eukaryota</taxon>
        <taxon>Viridiplantae</taxon>
        <taxon>Streptophyta</taxon>
        <taxon>Embryophyta</taxon>
        <taxon>Tracheophyta</taxon>
        <taxon>Spermatophyta</taxon>
        <taxon>Magnoliopsida</taxon>
        <taxon>eudicotyledons</taxon>
        <taxon>Gunneridae</taxon>
        <taxon>Pentapetalae</taxon>
        <taxon>rosids</taxon>
        <taxon>fabids</taxon>
        <taxon>Fabales</taxon>
        <taxon>Fabaceae</taxon>
        <taxon>Papilionoideae</taxon>
        <taxon>50 kb inversion clade</taxon>
        <taxon>NPAAA clade</taxon>
        <taxon>indigoferoid/millettioid clade</taxon>
        <taxon>Phaseoleae</taxon>
        <taxon>Clitoria</taxon>
    </lineage>
</organism>
<keyword evidence="2" id="KW-1185">Reference proteome</keyword>
<dbReference type="EMBL" id="JAYKXN010000002">
    <property type="protein sequence ID" value="KAK7311659.1"/>
    <property type="molecule type" value="Genomic_DNA"/>
</dbReference>
<proteinExistence type="predicted"/>